<comment type="similarity">
    <text evidence="1">Belongs to the zinc-containing alcohol dehydrogenase family. Quinone oxidoreductase subfamily.</text>
</comment>
<name>A0A1M5MR48_FLAJO</name>
<keyword evidence="1" id="KW-0560">Oxidoreductase</keyword>
<dbReference type="SUPFAM" id="SSF50129">
    <property type="entry name" value="GroES-like"/>
    <property type="match status" value="1"/>
</dbReference>
<keyword evidence="1" id="KW-0479">Metal-binding</keyword>
<gene>
    <name evidence="3" type="ORF">SAMN05444388_104276</name>
</gene>
<dbReference type="InterPro" id="IPR020843">
    <property type="entry name" value="ER"/>
</dbReference>
<evidence type="ECO:0000259" key="2">
    <source>
        <dbReference type="SMART" id="SM00829"/>
    </source>
</evidence>
<dbReference type="InterPro" id="IPR036291">
    <property type="entry name" value="NAD(P)-bd_dom_sf"/>
</dbReference>
<dbReference type="EMBL" id="FQWH01000004">
    <property type="protein sequence ID" value="SHG79890.1"/>
    <property type="molecule type" value="Genomic_DNA"/>
</dbReference>
<sequence length="348" mass="38273">MLVYLNQNLETMKAIGFKTSLSIEEKDSFIEFETVKPTPGPHDLLVKIDAISVNPVDFKIRQSAAKDTVLETPKIIGWDAVGIVQAVGEKVTLFEVGDLVYYAGDITKQGSNAEYQIIDERIVGNKPTSLTNAEAAAIPLTGLTAWEILFDRIRINPEKDKGKSILIIGGAGGVGSIAIQLAKKIAGLTVIATASRPETIDWCKKQGADFVVDHKNLIESVREAGFQNVDFILDFVDTNAYWDIMAELIKPQGHIASITGSAEPVVLNKLKGKSISFSWELMYTRSMFQTEDMIEQHHILNKIADLLDEGVLKTTLKETYKGLTAENLKKAHQLLESGKTIGKIAIKF</sequence>
<dbReference type="Gene3D" id="3.40.50.720">
    <property type="entry name" value="NAD(P)-binding Rossmann-like Domain"/>
    <property type="match status" value="1"/>
</dbReference>
<dbReference type="PANTHER" id="PTHR43482">
    <property type="entry name" value="PROTEIN AST1-RELATED"/>
    <property type="match status" value="1"/>
</dbReference>
<evidence type="ECO:0000313" key="4">
    <source>
        <dbReference type="Proteomes" id="UP000184112"/>
    </source>
</evidence>
<dbReference type="CDD" id="cd08252">
    <property type="entry name" value="AL_MDR"/>
    <property type="match status" value="1"/>
</dbReference>
<keyword evidence="1" id="KW-0862">Zinc</keyword>
<dbReference type="PROSITE" id="PS01162">
    <property type="entry name" value="QOR_ZETA_CRYSTAL"/>
    <property type="match status" value="1"/>
</dbReference>
<dbReference type="AlphaFoldDB" id="A0A1M5MR48"/>
<dbReference type="NCBIfam" id="TIGR02817">
    <property type="entry name" value="adh_fam_1"/>
    <property type="match status" value="1"/>
</dbReference>
<dbReference type="InterPro" id="IPR013154">
    <property type="entry name" value="ADH-like_N"/>
</dbReference>
<dbReference type="Proteomes" id="UP000184112">
    <property type="component" value="Unassembled WGS sequence"/>
</dbReference>
<dbReference type="GO" id="GO:0008270">
    <property type="term" value="F:zinc ion binding"/>
    <property type="evidence" value="ECO:0007669"/>
    <property type="project" value="InterPro"/>
</dbReference>
<dbReference type="Pfam" id="PF08240">
    <property type="entry name" value="ADH_N"/>
    <property type="match status" value="1"/>
</dbReference>
<evidence type="ECO:0000256" key="1">
    <source>
        <dbReference type="RuleBase" id="RU364000"/>
    </source>
</evidence>
<reference evidence="3 4" key="1">
    <citation type="submission" date="2016-11" db="EMBL/GenBank/DDBJ databases">
        <authorList>
            <person name="Jaros S."/>
            <person name="Januszkiewicz K."/>
            <person name="Wedrychowicz H."/>
        </authorList>
    </citation>
    <scope>NUCLEOTIDE SEQUENCE [LARGE SCALE GENOMIC DNA]</scope>
    <source>
        <strain evidence="3 4">DSM 6792</strain>
    </source>
</reference>
<dbReference type="Pfam" id="PF13602">
    <property type="entry name" value="ADH_zinc_N_2"/>
    <property type="match status" value="1"/>
</dbReference>
<organism evidence="3 4">
    <name type="scientific">Flavobacterium johnsoniae</name>
    <name type="common">Cytophaga johnsonae</name>
    <dbReference type="NCBI Taxonomy" id="986"/>
    <lineage>
        <taxon>Bacteria</taxon>
        <taxon>Pseudomonadati</taxon>
        <taxon>Bacteroidota</taxon>
        <taxon>Flavobacteriia</taxon>
        <taxon>Flavobacteriales</taxon>
        <taxon>Flavobacteriaceae</taxon>
        <taxon>Flavobacterium</taxon>
    </lineage>
</organism>
<evidence type="ECO:0000313" key="3">
    <source>
        <dbReference type="EMBL" id="SHG79890.1"/>
    </source>
</evidence>
<dbReference type="InterPro" id="IPR002364">
    <property type="entry name" value="Quin_OxRdtase/zeta-crystal_CS"/>
</dbReference>
<dbReference type="InterPro" id="IPR014182">
    <property type="entry name" value="ADH_Zn_typ-1"/>
</dbReference>
<dbReference type="SUPFAM" id="SSF51735">
    <property type="entry name" value="NAD(P)-binding Rossmann-fold domains"/>
    <property type="match status" value="1"/>
</dbReference>
<feature type="domain" description="Enoyl reductase (ER)" evidence="2">
    <location>
        <begin position="26"/>
        <end position="346"/>
    </location>
</feature>
<dbReference type="PANTHER" id="PTHR43482:SF1">
    <property type="entry name" value="PROTEIN AST1-RELATED"/>
    <property type="match status" value="1"/>
</dbReference>
<dbReference type="GO" id="GO:0016491">
    <property type="term" value="F:oxidoreductase activity"/>
    <property type="evidence" value="ECO:0007669"/>
    <property type="project" value="UniProtKB-KW"/>
</dbReference>
<dbReference type="InterPro" id="IPR052585">
    <property type="entry name" value="Lipid_raft_assoc_Zn_ADH"/>
</dbReference>
<dbReference type="Gene3D" id="3.90.180.10">
    <property type="entry name" value="Medium-chain alcohol dehydrogenases, catalytic domain"/>
    <property type="match status" value="1"/>
</dbReference>
<protein>
    <recommendedName>
        <fullName evidence="1">Zinc-type alcohol dehydrogenase-like protein</fullName>
    </recommendedName>
</protein>
<proteinExistence type="inferred from homology"/>
<dbReference type="InterPro" id="IPR011032">
    <property type="entry name" value="GroES-like_sf"/>
</dbReference>
<accession>A0A1M5MR48</accession>
<dbReference type="SMART" id="SM00829">
    <property type="entry name" value="PKS_ER"/>
    <property type="match status" value="1"/>
</dbReference>